<dbReference type="STRING" id="1221996.QY95_01671"/>
<name>A0A0F5HNY9_BACTR</name>
<evidence type="ECO:0000313" key="3">
    <source>
        <dbReference type="Proteomes" id="UP000031563"/>
    </source>
</evidence>
<protein>
    <recommendedName>
        <fullName evidence="1">Aminoglycoside phosphotransferase domain-containing protein</fullName>
    </recommendedName>
</protein>
<reference evidence="2" key="1">
    <citation type="submission" date="2015-02" db="EMBL/GenBank/DDBJ databases">
        <title>Genome Assembly of Bacillaceae bacterium MTCC 8252.</title>
        <authorList>
            <person name="Verma A."/>
            <person name="Khatri I."/>
            <person name="Mual P."/>
            <person name="Subramanian S."/>
            <person name="Krishnamurthi S."/>
        </authorList>
    </citation>
    <scope>NUCLEOTIDE SEQUENCE [LARGE SCALE GENOMIC DNA]</scope>
    <source>
        <strain evidence="2">MTCC 8252</strain>
    </source>
</reference>
<keyword evidence="3" id="KW-1185">Reference proteome</keyword>
<dbReference type="RefSeq" id="WP_039235595.1">
    <property type="nucleotide sequence ID" value="NZ_JWIR02000003.1"/>
</dbReference>
<dbReference type="Pfam" id="PF01636">
    <property type="entry name" value="APH"/>
    <property type="match status" value="1"/>
</dbReference>
<gene>
    <name evidence="2" type="ORF">QY95_01671</name>
</gene>
<dbReference type="Gene3D" id="3.90.1200.10">
    <property type="match status" value="1"/>
</dbReference>
<accession>A0A0F5ID34</accession>
<evidence type="ECO:0000259" key="1">
    <source>
        <dbReference type="Pfam" id="PF01636"/>
    </source>
</evidence>
<evidence type="ECO:0000313" key="2">
    <source>
        <dbReference type="EMBL" id="KKB43426.1"/>
    </source>
</evidence>
<feature type="domain" description="Aminoglycoside phosphotransferase" evidence="1">
    <location>
        <begin position="37"/>
        <end position="233"/>
    </location>
</feature>
<proteinExistence type="predicted"/>
<organism evidence="2 3">
    <name type="scientific">Bacillus thermotolerans</name>
    <name type="common">Quasibacillus thermotolerans</name>
    <dbReference type="NCBI Taxonomy" id="1221996"/>
    <lineage>
        <taxon>Bacteria</taxon>
        <taxon>Bacillati</taxon>
        <taxon>Bacillota</taxon>
        <taxon>Bacilli</taxon>
        <taxon>Bacillales</taxon>
        <taxon>Bacillaceae</taxon>
        <taxon>Bacillus</taxon>
    </lineage>
</organism>
<dbReference type="EMBL" id="JWIR02000003">
    <property type="protein sequence ID" value="KKB43426.1"/>
    <property type="molecule type" value="Genomic_DNA"/>
</dbReference>
<accession>A0A0F5HNY9</accession>
<dbReference type="SUPFAM" id="SSF56112">
    <property type="entry name" value="Protein kinase-like (PK-like)"/>
    <property type="match status" value="1"/>
</dbReference>
<dbReference type="InterPro" id="IPR002575">
    <property type="entry name" value="Aminoglycoside_PTrfase"/>
</dbReference>
<dbReference type="InterPro" id="IPR011009">
    <property type="entry name" value="Kinase-like_dom_sf"/>
</dbReference>
<dbReference type="AlphaFoldDB" id="A0A0F5HNY9"/>
<comment type="caution">
    <text evidence="2">The sequence shown here is derived from an EMBL/GenBank/DDBJ whole genome shotgun (WGS) entry which is preliminary data.</text>
</comment>
<sequence>MKNKGQAGDELSPRLLLLLSSVLNEEIDSVISLKRGKWLVNTDTQGWFLKQYKSLDQLKKQMLICKALERRQFTHMISFHPASPIRFKQQVFALMPYISPAKPALTFRTYKEREEALQLLSAFHQTAHSFKRGEVGNLPIFDQFAYWGERLKDFEQLIPRLSRFFPGKILTRSLEMGEWALQRADERFWQQQKQVIVHGDVASHNFFRAADRKLYLIDWDLAAFAPIASDYIQWINRVLPMVNWDMEELRKHAVLAPYVNDVKWLPFLLFPVDIFRECRRFMQLNSSYKKAAYTHAYDLTVRSFLKRERFFQKWKKEWEDI</sequence>
<dbReference type="Proteomes" id="UP000031563">
    <property type="component" value="Unassembled WGS sequence"/>
</dbReference>